<organism evidence="1 2">
    <name type="scientific">Caerostris extrusa</name>
    <name type="common">Bark spider</name>
    <name type="synonym">Caerostris bankana</name>
    <dbReference type="NCBI Taxonomy" id="172846"/>
    <lineage>
        <taxon>Eukaryota</taxon>
        <taxon>Metazoa</taxon>
        <taxon>Ecdysozoa</taxon>
        <taxon>Arthropoda</taxon>
        <taxon>Chelicerata</taxon>
        <taxon>Arachnida</taxon>
        <taxon>Araneae</taxon>
        <taxon>Araneomorphae</taxon>
        <taxon>Entelegynae</taxon>
        <taxon>Araneoidea</taxon>
        <taxon>Araneidae</taxon>
        <taxon>Caerostris</taxon>
    </lineage>
</organism>
<accession>A0AAV4N7Z5</accession>
<comment type="caution">
    <text evidence="1">The sequence shown here is derived from an EMBL/GenBank/DDBJ whole genome shotgun (WGS) entry which is preliminary data.</text>
</comment>
<sequence length="81" mass="8582">MSDSGGNDIAGGFSRVDSVIFVSQEFICSVGGSVDIIAGIIDHFPPGVLKKTDGFFSSSTTPYTGEATSQIFLRLMMLDLE</sequence>
<dbReference type="AlphaFoldDB" id="A0AAV4N7Z5"/>
<evidence type="ECO:0000313" key="1">
    <source>
        <dbReference type="EMBL" id="GIX79925.1"/>
    </source>
</evidence>
<evidence type="ECO:0000313" key="2">
    <source>
        <dbReference type="Proteomes" id="UP001054945"/>
    </source>
</evidence>
<protein>
    <submittedName>
        <fullName evidence="1">Uncharacterized protein</fullName>
    </submittedName>
</protein>
<reference evidence="1 2" key="1">
    <citation type="submission" date="2021-06" db="EMBL/GenBank/DDBJ databases">
        <title>Caerostris extrusa draft genome.</title>
        <authorList>
            <person name="Kono N."/>
            <person name="Arakawa K."/>
        </authorList>
    </citation>
    <scope>NUCLEOTIDE SEQUENCE [LARGE SCALE GENOMIC DNA]</scope>
</reference>
<dbReference type="Proteomes" id="UP001054945">
    <property type="component" value="Unassembled WGS sequence"/>
</dbReference>
<proteinExistence type="predicted"/>
<name>A0AAV4N7Z5_CAEEX</name>
<keyword evidence="2" id="KW-1185">Reference proteome</keyword>
<gene>
    <name evidence="1" type="ORF">CEXT_279771</name>
</gene>
<dbReference type="EMBL" id="BPLR01002986">
    <property type="protein sequence ID" value="GIX79925.1"/>
    <property type="molecule type" value="Genomic_DNA"/>
</dbReference>